<evidence type="ECO:0000259" key="3">
    <source>
        <dbReference type="PROSITE" id="PS50144"/>
    </source>
</evidence>
<dbReference type="EMBL" id="WJXA01000002">
    <property type="protein sequence ID" value="KAF7149676.1"/>
    <property type="molecule type" value="Genomic_DNA"/>
</dbReference>
<dbReference type="Proteomes" id="UP000626092">
    <property type="component" value="Unassembled WGS sequence"/>
</dbReference>
<dbReference type="AlphaFoldDB" id="A0A834HCI1"/>
<evidence type="ECO:0000313" key="4">
    <source>
        <dbReference type="EMBL" id="KAF7149676.1"/>
    </source>
</evidence>
<feature type="domain" description="MATH" evidence="3">
    <location>
        <begin position="345"/>
        <end position="478"/>
    </location>
</feature>
<evidence type="ECO:0000313" key="5">
    <source>
        <dbReference type="Proteomes" id="UP000626092"/>
    </source>
</evidence>
<dbReference type="PANTHER" id="PTHR47242:SF1">
    <property type="entry name" value="TRAF-LIKE FAMILY PROTEIN"/>
    <property type="match status" value="1"/>
</dbReference>
<dbReference type="CDD" id="cd00121">
    <property type="entry name" value="MATH"/>
    <property type="match status" value="2"/>
</dbReference>
<feature type="domain" description="MATH" evidence="3">
    <location>
        <begin position="506"/>
        <end position="627"/>
    </location>
</feature>
<dbReference type="InterPro" id="IPR008974">
    <property type="entry name" value="TRAF-like"/>
</dbReference>
<keyword evidence="5" id="KW-1185">Reference proteome</keyword>
<comment type="caution">
    <text evidence="4">The sequence shown here is derived from an EMBL/GenBank/DDBJ whole genome shotgun (WGS) entry which is preliminary data.</text>
</comment>
<dbReference type="SMART" id="SM00061">
    <property type="entry name" value="MATH"/>
    <property type="match status" value="2"/>
</dbReference>
<organism evidence="4 5">
    <name type="scientific">Rhododendron simsii</name>
    <name type="common">Sims's rhododendron</name>
    <dbReference type="NCBI Taxonomy" id="118357"/>
    <lineage>
        <taxon>Eukaryota</taxon>
        <taxon>Viridiplantae</taxon>
        <taxon>Streptophyta</taxon>
        <taxon>Embryophyta</taxon>
        <taxon>Tracheophyta</taxon>
        <taxon>Spermatophyta</taxon>
        <taxon>Magnoliopsida</taxon>
        <taxon>eudicotyledons</taxon>
        <taxon>Gunneridae</taxon>
        <taxon>Pentapetalae</taxon>
        <taxon>asterids</taxon>
        <taxon>Ericales</taxon>
        <taxon>Ericaceae</taxon>
        <taxon>Ericoideae</taxon>
        <taxon>Rhodoreae</taxon>
        <taxon>Rhododendron</taxon>
    </lineage>
</organism>
<dbReference type="OrthoDB" id="1574634at2759"/>
<dbReference type="InterPro" id="IPR002083">
    <property type="entry name" value="MATH/TRAF_dom"/>
</dbReference>
<evidence type="ECO:0000256" key="2">
    <source>
        <dbReference type="SAM" id="MobiDB-lite"/>
    </source>
</evidence>
<feature type="coiled-coil region" evidence="1">
    <location>
        <begin position="748"/>
        <end position="888"/>
    </location>
</feature>
<gene>
    <name evidence="4" type="ORF">RHSIM_Rhsim02G0021900</name>
</gene>
<dbReference type="PROSITE" id="PS50144">
    <property type="entry name" value="MATH"/>
    <property type="match status" value="2"/>
</dbReference>
<dbReference type="Gene3D" id="2.60.210.10">
    <property type="entry name" value="Apoptosis, Tumor Necrosis Factor Receptor Associated Protein 2, Chain A"/>
    <property type="match status" value="2"/>
</dbReference>
<dbReference type="Pfam" id="PF22486">
    <property type="entry name" value="MATH_2"/>
    <property type="match status" value="2"/>
</dbReference>
<evidence type="ECO:0000256" key="1">
    <source>
        <dbReference type="SAM" id="Coils"/>
    </source>
</evidence>
<accession>A0A834HCI1</accession>
<name>A0A834HCI1_RHOSS</name>
<proteinExistence type="predicted"/>
<keyword evidence="1" id="KW-0175">Coiled coil</keyword>
<dbReference type="SUPFAM" id="SSF49599">
    <property type="entry name" value="TRAF domain-like"/>
    <property type="match status" value="2"/>
</dbReference>
<feature type="region of interest" description="Disordered" evidence="2">
    <location>
        <begin position="991"/>
        <end position="1011"/>
    </location>
</feature>
<reference evidence="4" key="1">
    <citation type="submission" date="2019-11" db="EMBL/GenBank/DDBJ databases">
        <authorList>
            <person name="Liu Y."/>
            <person name="Hou J."/>
            <person name="Li T.-Q."/>
            <person name="Guan C.-H."/>
            <person name="Wu X."/>
            <person name="Wu H.-Z."/>
            <person name="Ling F."/>
            <person name="Zhang R."/>
            <person name="Shi X.-G."/>
            <person name="Ren J.-P."/>
            <person name="Chen E.-F."/>
            <person name="Sun J.-M."/>
        </authorList>
    </citation>
    <scope>NUCLEOTIDE SEQUENCE</scope>
    <source>
        <strain evidence="4">Adult_tree_wgs_1</strain>
        <tissue evidence="4">Leaves</tissue>
    </source>
</reference>
<dbReference type="PANTHER" id="PTHR47242">
    <property type="entry name" value="TRAF-LIKE FAMILY PROTEIN"/>
    <property type="match status" value="1"/>
</dbReference>
<protein>
    <recommendedName>
        <fullName evidence="3">MATH domain-containing protein</fullName>
    </recommendedName>
</protein>
<sequence length="1011" mass="114256">MVLRLSRAVQRAALLNHRAVSEAKAKTAEGTIQNVGLAGHKAVGGSSYSGPAAEAPFVEMSQGGISDVLRKRDQYVGEWRAPISNLTALSEVSSPVASFAQAGSFRLVFNPTDGLVYVSVLFSEKFDVHSCLYVNVTIVNQDESKSVSRHWCDERVEEISFPSFLSYIELIDLGFVSGSVLVRFDMRVLLDDLEQEKRDSESPSFIWNIKNFKLFKDVVQKHKIFSGPFSIEEGLTVRATMHHLAIGVECMEMQKEKGAWIFLKLSVRQKYKNRSWVMNAWGRISQRIDEIVSNNFTENSGLQLDALSVSLSCLRAREEFSSVRQHGCSYGKEWMLSMKGEETYAAHIRWLIQNFGRLKEVLKKEENRVAVKSSSFQLGKKMFHLAIYPEGLSPPSGHLSFYLNVEHSHDSYDSSWLVAFELSIVRPKLAAEPFVKKSLVRFSNSRKYIGWLDFVSHKDFYRDDGCLGEDGVQFRAKIFILKEKFLSQDAKTLGKLGISLSQDKILSFHIWKIQNFSTFKPLWDFEKIISQAFQARGYMLQIGVWLTSTDVWASLELHSPPLGDRDLTCLISSSIILVNQENPDRCVKQEFTISSNGRNDVKIMELEVLKSNNGFLLNETVIFVCEILDFQALSASSSELWENVPDNIPESIVVMEAGPSKERYAVLAKRLSLSVDSRMQHLGKRIYAALLESSTDESFNEKRMLKELLEIATGHTNDSEQASKLSDILVCFAGEVPKVAGLIVQMVIEDARKAKADRANLLSQLEKNAVLSKRLEENSKELKLKMEKVESKLMSEKQLYKEDLHQKNEEYKKALRKKEDAIKQLKNGMEEESNKYAIEKDALGEKLKSIEGGKKRSDQEIKKLKDVIRQLREGKANLEAEFQAFRQQSRALLPGDLPENWSRLRRLQCQQWVFDLLLFLLDLSYLALNRNTQSISCHKDLRRFLCADGGGNNPVQNDARVLTVPSNRTSVSLFAPPSQICTSPLPWRGLPQEEGTGQLGTPVMGDGMGSG</sequence>